<dbReference type="GO" id="GO:0016836">
    <property type="term" value="F:hydro-lyase activity"/>
    <property type="evidence" value="ECO:0007669"/>
    <property type="project" value="UniProtKB-ARBA"/>
</dbReference>
<dbReference type="PANTHER" id="PTHR30548">
    <property type="entry name" value="2-HYDROXYGLUTARYL-COA DEHYDRATASE, D-COMPONENT-RELATED"/>
    <property type="match status" value="1"/>
</dbReference>
<dbReference type="AlphaFoldDB" id="A0A1H0JDC5"/>
<reference evidence="3" key="1">
    <citation type="submission" date="2016-10" db="EMBL/GenBank/DDBJ databases">
        <authorList>
            <person name="Varghese N."/>
            <person name="Submissions S."/>
        </authorList>
    </citation>
    <scope>NUCLEOTIDE SEQUENCE [LARGE SCALE GENOMIC DNA]</scope>
    <source>
        <strain evidence="3">DSM 45843</strain>
    </source>
</reference>
<keyword evidence="3" id="KW-1185">Reference proteome</keyword>
<name>A0A1H0JDC5_9ACTN</name>
<dbReference type="EMBL" id="FNIR01000005">
    <property type="protein sequence ID" value="SDO41550.1"/>
    <property type="molecule type" value="Genomic_DNA"/>
</dbReference>
<gene>
    <name evidence="2" type="ORF">SAMN05660199_01939</name>
</gene>
<evidence type="ECO:0000256" key="1">
    <source>
        <dbReference type="ARBA" id="ARBA00005806"/>
    </source>
</evidence>
<dbReference type="Pfam" id="PF06050">
    <property type="entry name" value="HGD-D"/>
    <property type="match status" value="1"/>
</dbReference>
<dbReference type="STRING" id="1052260.SAMN05660199_01939"/>
<dbReference type="RefSeq" id="WP_091243885.1">
    <property type="nucleotide sequence ID" value="NZ_FNIR01000005.1"/>
</dbReference>
<dbReference type="OrthoDB" id="3175226at2"/>
<sequence>MTRLASATAATAHQKEWFQQVRARAAAGEPLVLVNADAPQEVLRALDLPYVVNQWWASIVSAKRRADESLDVLRVQGYPDDSRQYDAIALGAMELPADGAPWGGLPRPSVVLAETSGDAQRKVFDLWGEHPDTEFFAFERSSATRVPDRWWELVPHRWEEAFGPARLDLMVAEIEELVQFLAQRTGRVLDRDRLAHVLDLVDEQAGWNRRTRDLVAAARPTPVAVADSIPAVMVPQWHRGTEWGRDAARRLYEEVAGLVDSGVAVCPDERVRLMWIGRGMWFDMDLYRRFQDSHGAVFVWSMYLAIAADGYVRAGGDPVRRLAARFAGFTDQLYTPPWSTDWYVKEARLHGVDGVVHLVADDVPASSFTTRGLEAAGIPVLEVRANNADPRAQDPEALTEAITGFLDTRVRPGSGR</sequence>
<protein>
    <submittedName>
        <fullName evidence="2">2-hydroxyglutaryl-CoA dehydratase, D-component</fullName>
    </submittedName>
</protein>
<accession>A0A1H0JDC5</accession>
<comment type="similarity">
    <text evidence="1">Belongs to the FldB/FldC dehydratase alpha/beta subunit family.</text>
</comment>
<dbReference type="PANTHER" id="PTHR30548:SF1">
    <property type="entry name" value="DEHYDRATASE SUBUNIT MJ0007-RELATED"/>
    <property type="match status" value="1"/>
</dbReference>
<evidence type="ECO:0000313" key="2">
    <source>
        <dbReference type="EMBL" id="SDO41550.1"/>
    </source>
</evidence>
<dbReference type="Proteomes" id="UP000199088">
    <property type="component" value="Unassembled WGS sequence"/>
</dbReference>
<dbReference type="InterPro" id="IPR010327">
    <property type="entry name" value="FldB/FldC_alpha/beta"/>
</dbReference>
<proteinExistence type="inferred from homology"/>
<evidence type="ECO:0000313" key="3">
    <source>
        <dbReference type="Proteomes" id="UP000199088"/>
    </source>
</evidence>
<organism evidence="2 3">
    <name type="scientific">Klenkia soli</name>
    <dbReference type="NCBI Taxonomy" id="1052260"/>
    <lineage>
        <taxon>Bacteria</taxon>
        <taxon>Bacillati</taxon>
        <taxon>Actinomycetota</taxon>
        <taxon>Actinomycetes</taxon>
        <taxon>Geodermatophilales</taxon>
        <taxon>Geodermatophilaceae</taxon>
        <taxon>Klenkia</taxon>
    </lineage>
</organism>
<dbReference type="Gene3D" id="3.40.50.11900">
    <property type="match status" value="1"/>
</dbReference>